<evidence type="ECO:0000256" key="8">
    <source>
        <dbReference type="RuleBase" id="RU003750"/>
    </source>
</evidence>
<reference evidence="10 11" key="1">
    <citation type="journal article" date="2024" name="Nat. Commun.">
        <title>Phylogenomics reveals the evolutionary origins of lichenization in chlorophyte algae.</title>
        <authorList>
            <person name="Puginier C."/>
            <person name="Libourel C."/>
            <person name="Otte J."/>
            <person name="Skaloud P."/>
            <person name="Haon M."/>
            <person name="Grisel S."/>
            <person name="Petersen M."/>
            <person name="Berrin J.G."/>
            <person name="Delaux P.M."/>
            <person name="Dal Grande F."/>
            <person name="Keller J."/>
        </authorList>
    </citation>
    <scope>NUCLEOTIDE SEQUENCE [LARGE SCALE GENOMIC DNA]</scope>
    <source>
        <strain evidence="10 11">SAG 245.80</strain>
    </source>
</reference>
<evidence type="ECO:0000313" key="11">
    <source>
        <dbReference type="Proteomes" id="UP001445335"/>
    </source>
</evidence>
<keyword evidence="4 9" id="KW-1133">Transmembrane helix</keyword>
<evidence type="ECO:0000256" key="1">
    <source>
        <dbReference type="ARBA" id="ARBA00004141"/>
    </source>
</evidence>
<keyword evidence="11" id="KW-1185">Reference proteome</keyword>
<comment type="similarity">
    <text evidence="8">Belongs to the CDP-alcohol phosphatidyltransferase class-I family.</text>
</comment>
<organism evidence="10 11">
    <name type="scientific">Elliptochloris bilobata</name>
    <dbReference type="NCBI Taxonomy" id="381761"/>
    <lineage>
        <taxon>Eukaryota</taxon>
        <taxon>Viridiplantae</taxon>
        <taxon>Chlorophyta</taxon>
        <taxon>core chlorophytes</taxon>
        <taxon>Trebouxiophyceae</taxon>
        <taxon>Trebouxiophyceae incertae sedis</taxon>
        <taxon>Elliptochloris clade</taxon>
        <taxon>Elliptochloris</taxon>
    </lineage>
</organism>
<sequence>MKRHWLLTRHSKVELYVPNLIGYVRVACALCAFAVALHRPLECVFWYFLGFVLDAVDGYFARLLQQTSTLGTVLDMVTDRLATAGLLATLGVLNPRWHFGFLALLMLDVFSHWFQMYATLVSGAATHKDVGSRSALVRCYYRRRLFMGFCCVCCEVLYLALYLLHWPAFRAWRPLPLHLPAFAAALFQSGGEGGRLPFIGLVGESLALGSTLPSLLLARHAAGERAPLLQAPAQRAAATDC</sequence>
<dbReference type="EMBL" id="JALJOU010000017">
    <property type="protein sequence ID" value="KAK9839296.1"/>
    <property type="molecule type" value="Genomic_DNA"/>
</dbReference>
<dbReference type="Gene3D" id="1.20.120.1760">
    <property type="match status" value="1"/>
</dbReference>
<dbReference type="AlphaFoldDB" id="A0AAW1RZV0"/>
<evidence type="ECO:0008006" key="12">
    <source>
        <dbReference type="Google" id="ProtNLM"/>
    </source>
</evidence>
<keyword evidence="5" id="KW-0443">Lipid metabolism</keyword>
<feature type="transmembrane region" description="Helical" evidence="9">
    <location>
        <begin position="99"/>
        <end position="124"/>
    </location>
</feature>
<dbReference type="GO" id="GO:0016020">
    <property type="term" value="C:membrane"/>
    <property type="evidence" value="ECO:0007669"/>
    <property type="project" value="UniProtKB-SubCell"/>
</dbReference>
<dbReference type="InterPro" id="IPR043130">
    <property type="entry name" value="CDP-OH_PTrfase_TM_dom"/>
</dbReference>
<dbReference type="Pfam" id="PF01066">
    <property type="entry name" value="CDP-OH_P_transf"/>
    <property type="match status" value="1"/>
</dbReference>
<dbReference type="GO" id="GO:0003881">
    <property type="term" value="F:CDP-diacylglycerol-inositol 3-phosphatidyltransferase activity"/>
    <property type="evidence" value="ECO:0007669"/>
    <property type="project" value="TreeGrafter"/>
</dbReference>
<keyword evidence="6 9" id="KW-0472">Membrane</keyword>
<evidence type="ECO:0000256" key="5">
    <source>
        <dbReference type="ARBA" id="ARBA00023098"/>
    </source>
</evidence>
<dbReference type="GO" id="GO:0005794">
    <property type="term" value="C:Golgi apparatus"/>
    <property type="evidence" value="ECO:0007669"/>
    <property type="project" value="TreeGrafter"/>
</dbReference>
<evidence type="ECO:0000256" key="3">
    <source>
        <dbReference type="ARBA" id="ARBA00022692"/>
    </source>
</evidence>
<comment type="caution">
    <text evidence="10">The sequence shown here is derived from an EMBL/GenBank/DDBJ whole genome shotgun (WGS) entry which is preliminary data.</text>
</comment>
<proteinExistence type="inferred from homology"/>
<evidence type="ECO:0000256" key="9">
    <source>
        <dbReference type="SAM" id="Phobius"/>
    </source>
</evidence>
<dbReference type="Proteomes" id="UP001445335">
    <property type="component" value="Unassembled WGS sequence"/>
</dbReference>
<dbReference type="GO" id="GO:0006661">
    <property type="term" value="P:phosphatidylinositol biosynthetic process"/>
    <property type="evidence" value="ECO:0007669"/>
    <property type="project" value="TreeGrafter"/>
</dbReference>
<evidence type="ECO:0000256" key="7">
    <source>
        <dbReference type="ARBA" id="ARBA00023264"/>
    </source>
</evidence>
<evidence type="ECO:0000256" key="6">
    <source>
        <dbReference type="ARBA" id="ARBA00023136"/>
    </source>
</evidence>
<dbReference type="InterPro" id="IPR048254">
    <property type="entry name" value="CDP_ALCOHOL_P_TRANSF_CS"/>
</dbReference>
<feature type="transmembrane region" description="Helical" evidence="9">
    <location>
        <begin position="145"/>
        <end position="164"/>
    </location>
</feature>
<evidence type="ECO:0000313" key="10">
    <source>
        <dbReference type="EMBL" id="KAK9839296.1"/>
    </source>
</evidence>
<feature type="transmembrane region" description="Helical" evidence="9">
    <location>
        <begin position="44"/>
        <end position="61"/>
    </location>
</feature>
<keyword evidence="3 9" id="KW-0812">Transmembrane</keyword>
<feature type="transmembrane region" description="Helical" evidence="9">
    <location>
        <begin position="20"/>
        <end position="38"/>
    </location>
</feature>
<evidence type="ECO:0000256" key="4">
    <source>
        <dbReference type="ARBA" id="ARBA00022989"/>
    </source>
</evidence>
<dbReference type="InterPro" id="IPR000462">
    <property type="entry name" value="CDP-OH_P_trans"/>
</dbReference>
<name>A0AAW1RZV0_9CHLO</name>
<accession>A0AAW1RZV0</accession>
<protein>
    <recommendedName>
        <fullName evidence="12">CDP-diacylglycerol--inositol 3-phosphatidyltransferase</fullName>
    </recommendedName>
</protein>
<dbReference type="PANTHER" id="PTHR15362:SF4">
    <property type="entry name" value="CDP-DIACYLGLYCEROL--INOSITOL 3-PHOSPHATIDYLTRANSFERASE"/>
    <property type="match status" value="1"/>
</dbReference>
<gene>
    <name evidence="10" type="ORF">WJX81_006390</name>
</gene>
<evidence type="ECO:0000256" key="2">
    <source>
        <dbReference type="ARBA" id="ARBA00022679"/>
    </source>
</evidence>
<keyword evidence="7" id="KW-1208">Phospholipid metabolism</keyword>
<dbReference type="PANTHER" id="PTHR15362">
    <property type="entry name" value="PHOSPHATIDYLINOSITOL SYNTHASE"/>
    <property type="match status" value="1"/>
</dbReference>
<keyword evidence="2 8" id="KW-0808">Transferase</keyword>
<dbReference type="PROSITE" id="PS00379">
    <property type="entry name" value="CDP_ALCOHOL_P_TRANSF"/>
    <property type="match status" value="1"/>
</dbReference>
<comment type="subcellular location">
    <subcellularLocation>
        <location evidence="1">Membrane</location>
        <topology evidence="1">Multi-pass membrane protein</topology>
    </subcellularLocation>
</comment>